<organism evidence="2 3">
    <name type="scientific">Podospora australis</name>
    <dbReference type="NCBI Taxonomy" id="1536484"/>
    <lineage>
        <taxon>Eukaryota</taxon>
        <taxon>Fungi</taxon>
        <taxon>Dikarya</taxon>
        <taxon>Ascomycota</taxon>
        <taxon>Pezizomycotina</taxon>
        <taxon>Sordariomycetes</taxon>
        <taxon>Sordariomycetidae</taxon>
        <taxon>Sordariales</taxon>
        <taxon>Podosporaceae</taxon>
        <taxon>Podospora</taxon>
    </lineage>
</organism>
<gene>
    <name evidence="2" type="ORF">QBC35DRAFT_515886</name>
</gene>
<accession>A0AAN6WRY7</accession>
<feature type="region of interest" description="Disordered" evidence="1">
    <location>
        <begin position="130"/>
        <end position="218"/>
    </location>
</feature>
<evidence type="ECO:0000313" key="3">
    <source>
        <dbReference type="Proteomes" id="UP001302126"/>
    </source>
</evidence>
<proteinExistence type="predicted"/>
<dbReference type="AlphaFoldDB" id="A0AAN6WRY7"/>
<feature type="region of interest" description="Disordered" evidence="1">
    <location>
        <begin position="325"/>
        <end position="360"/>
    </location>
</feature>
<feature type="compositionally biased region" description="Polar residues" evidence="1">
    <location>
        <begin position="161"/>
        <end position="173"/>
    </location>
</feature>
<reference evidence="2" key="2">
    <citation type="submission" date="2023-05" db="EMBL/GenBank/DDBJ databases">
        <authorList>
            <consortium name="Lawrence Berkeley National Laboratory"/>
            <person name="Steindorff A."/>
            <person name="Hensen N."/>
            <person name="Bonometti L."/>
            <person name="Westerberg I."/>
            <person name="Brannstrom I.O."/>
            <person name="Guillou S."/>
            <person name="Cros-Aarteil S."/>
            <person name="Calhoun S."/>
            <person name="Haridas S."/>
            <person name="Kuo A."/>
            <person name="Mondo S."/>
            <person name="Pangilinan J."/>
            <person name="Riley R."/>
            <person name="Labutti K."/>
            <person name="Andreopoulos B."/>
            <person name="Lipzen A."/>
            <person name="Chen C."/>
            <person name="Yanf M."/>
            <person name="Daum C."/>
            <person name="Ng V."/>
            <person name="Clum A."/>
            <person name="Ohm R."/>
            <person name="Martin F."/>
            <person name="Silar P."/>
            <person name="Natvig D."/>
            <person name="Lalanne C."/>
            <person name="Gautier V."/>
            <person name="Ament-Velasquez S.L."/>
            <person name="Kruys A."/>
            <person name="Hutchinson M.I."/>
            <person name="Powell A.J."/>
            <person name="Barry K."/>
            <person name="Miller A.N."/>
            <person name="Grigoriev I.V."/>
            <person name="Debuchy R."/>
            <person name="Gladieux P."/>
            <person name="Thoren M.H."/>
            <person name="Johannesson H."/>
        </authorList>
    </citation>
    <scope>NUCLEOTIDE SEQUENCE</scope>
    <source>
        <strain evidence="2">PSN309</strain>
    </source>
</reference>
<evidence type="ECO:0000313" key="2">
    <source>
        <dbReference type="EMBL" id="KAK4186896.1"/>
    </source>
</evidence>
<name>A0AAN6WRY7_9PEZI</name>
<feature type="compositionally biased region" description="Acidic residues" evidence="1">
    <location>
        <begin position="344"/>
        <end position="354"/>
    </location>
</feature>
<protein>
    <submittedName>
        <fullName evidence="2">Uncharacterized protein</fullName>
    </submittedName>
</protein>
<dbReference type="EMBL" id="MU864413">
    <property type="protein sequence ID" value="KAK4186896.1"/>
    <property type="molecule type" value="Genomic_DNA"/>
</dbReference>
<feature type="compositionally biased region" description="Basic and acidic residues" evidence="1">
    <location>
        <begin position="196"/>
        <end position="218"/>
    </location>
</feature>
<dbReference type="PANTHER" id="PTHR40625">
    <property type="entry name" value="GTP-BINDING PROTEIN ESDC-RELATED"/>
    <property type="match status" value="1"/>
</dbReference>
<dbReference type="Proteomes" id="UP001302126">
    <property type="component" value="Unassembled WGS sequence"/>
</dbReference>
<dbReference type="PANTHER" id="PTHR40625:SF1">
    <property type="entry name" value="AMP-ACTIVATED PROTEIN KINASE GLYCOGEN-BINDING DOMAIN-CONTAINING PROTEIN"/>
    <property type="match status" value="1"/>
</dbReference>
<feature type="compositionally biased region" description="Polar residues" evidence="1">
    <location>
        <begin position="180"/>
        <end position="194"/>
    </location>
</feature>
<evidence type="ECO:0000256" key="1">
    <source>
        <dbReference type="SAM" id="MobiDB-lite"/>
    </source>
</evidence>
<reference evidence="2" key="1">
    <citation type="journal article" date="2023" name="Mol. Phylogenet. Evol.">
        <title>Genome-scale phylogeny and comparative genomics of the fungal order Sordariales.</title>
        <authorList>
            <person name="Hensen N."/>
            <person name="Bonometti L."/>
            <person name="Westerberg I."/>
            <person name="Brannstrom I.O."/>
            <person name="Guillou S."/>
            <person name="Cros-Aarteil S."/>
            <person name="Calhoun S."/>
            <person name="Haridas S."/>
            <person name="Kuo A."/>
            <person name="Mondo S."/>
            <person name="Pangilinan J."/>
            <person name="Riley R."/>
            <person name="LaButti K."/>
            <person name="Andreopoulos B."/>
            <person name="Lipzen A."/>
            <person name="Chen C."/>
            <person name="Yan M."/>
            <person name="Daum C."/>
            <person name="Ng V."/>
            <person name="Clum A."/>
            <person name="Steindorff A."/>
            <person name="Ohm R.A."/>
            <person name="Martin F."/>
            <person name="Silar P."/>
            <person name="Natvig D.O."/>
            <person name="Lalanne C."/>
            <person name="Gautier V."/>
            <person name="Ament-Velasquez S.L."/>
            <person name="Kruys A."/>
            <person name="Hutchinson M.I."/>
            <person name="Powell A.J."/>
            <person name="Barry K."/>
            <person name="Miller A.N."/>
            <person name="Grigoriev I.V."/>
            <person name="Debuchy R."/>
            <person name="Gladieux P."/>
            <person name="Hiltunen Thoren M."/>
            <person name="Johannesson H."/>
        </authorList>
    </citation>
    <scope>NUCLEOTIDE SEQUENCE</scope>
    <source>
        <strain evidence="2">PSN309</strain>
    </source>
</reference>
<sequence length="423" mass="46778">MQQTNPSVQAVHLVGSWDNFSKAYTMERDSRRDRGQWRGCHTFENIICDGDAETVPKRTGGLKMGSTYYYYYELDGSAEIHDPSLPSTTACPYLPGQAVNTLWIPVEQSLRKRSASMNSLCQDDFKTMDPASKFITPKPAQPPVPSRRLGTAPQQHKRSARSLSPASGWSSFSPRKLFSRKTSSNSLKDVQAQSADDERMHERMTTRSEGSRSRDISPESLRRFLIDDTPLEEKVEQEPAPIISIPEDIVEENEDDDNFATSAVSETMQFTGLSPPPQRSPSPPVVLPMSKFNLPASVTAPRSKRAALPVMPRIQAPVSVPKVVAASPKSAEDSDSTPPAFYFSEDDDDEEEEVFSAKDEQPIAPFAAKNLSTYSLPQSISDRTIKSATGNMFLDAPIPDSDLGDLVSELGWMADFIRGKYDA</sequence>
<keyword evidence="3" id="KW-1185">Reference proteome</keyword>
<comment type="caution">
    <text evidence="2">The sequence shown here is derived from an EMBL/GenBank/DDBJ whole genome shotgun (WGS) entry which is preliminary data.</text>
</comment>